<reference evidence="10" key="2">
    <citation type="submission" date="2007-04" db="EMBL/GenBank/DDBJ databases">
        <title>The genome of the human body louse.</title>
        <authorList>
            <consortium name="The Human Body Louse Genome Consortium"/>
            <person name="Kirkness E."/>
            <person name="Walenz B."/>
            <person name="Hass B."/>
            <person name="Bruggner R."/>
            <person name="Strausberg R."/>
        </authorList>
    </citation>
    <scope>NUCLEOTIDE SEQUENCE</scope>
    <source>
        <strain evidence="10">USDA</strain>
    </source>
</reference>
<evidence type="ECO:0000259" key="8">
    <source>
        <dbReference type="PROSITE" id="PS50112"/>
    </source>
</evidence>
<dbReference type="SMART" id="SM00091">
    <property type="entry name" value="PAS"/>
    <property type="match status" value="2"/>
</dbReference>
<dbReference type="PROSITE" id="PS50112">
    <property type="entry name" value="PAS"/>
    <property type="match status" value="2"/>
</dbReference>
<dbReference type="InterPro" id="IPR036638">
    <property type="entry name" value="HLH_DNA-bd_sf"/>
</dbReference>
<gene>
    <name evidence="11" type="primary">8236363</name>
    <name evidence="10" type="ORF">Phum_PHUM501200</name>
</gene>
<comment type="subcellular location">
    <subcellularLocation>
        <location evidence="1">Nucleus</location>
    </subcellularLocation>
</comment>
<dbReference type="HOGENOM" id="CLU_034238_0_0_1"/>
<dbReference type="PRINTS" id="PR00785">
    <property type="entry name" value="NCTRNSLOCATR"/>
</dbReference>
<evidence type="ECO:0000256" key="2">
    <source>
        <dbReference type="ARBA" id="ARBA00022737"/>
    </source>
</evidence>
<dbReference type="SUPFAM" id="SSF47459">
    <property type="entry name" value="HLH, helix-loop-helix DNA-binding domain"/>
    <property type="match status" value="1"/>
</dbReference>
<dbReference type="InterPro" id="IPR000014">
    <property type="entry name" value="PAS"/>
</dbReference>
<dbReference type="CTD" id="8236363"/>
<dbReference type="GO" id="GO:0046983">
    <property type="term" value="F:protein dimerization activity"/>
    <property type="evidence" value="ECO:0007669"/>
    <property type="project" value="InterPro"/>
</dbReference>
<reference evidence="11" key="3">
    <citation type="submission" date="2020-05" db="UniProtKB">
        <authorList>
            <consortium name="EnsemblMetazoa"/>
        </authorList>
    </citation>
    <scope>IDENTIFICATION</scope>
    <source>
        <strain evidence="11">USDA</strain>
    </source>
</reference>
<evidence type="ECO:0000313" key="12">
    <source>
        <dbReference type="Proteomes" id="UP000009046"/>
    </source>
</evidence>
<evidence type="ECO:0000259" key="9">
    <source>
        <dbReference type="PROSITE" id="PS50888"/>
    </source>
</evidence>
<evidence type="ECO:0000256" key="7">
    <source>
        <dbReference type="SAM" id="MobiDB-lite"/>
    </source>
</evidence>
<dbReference type="AlphaFoldDB" id="E0VXJ7"/>
<dbReference type="InParanoid" id="E0VXJ7"/>
<keyword evidence="3" id="KW-0805">Transcription regulation</keyword>
<dbReference type="InterPro" id="IPR050933">
    <property type="entry name" value="Circadian_TF"/>
</dbReference>
<dbReference type="GO" id="GO:0045944">
    <property type="term" value="P:positive regulation of transcription by RNA polymerase II"/>
    <property type="evidence" value="ECO:0007669"/>
    <property type="project" value="UniProtKB-ARBA"/>
</dbReference>
<sequence>MARNLAEKMRRDKLNTHINELSTLVPMTAGSSKKMDKTSILRLSATYIRMNKTLKPDKSWQLLPKELKTVNLSQYLMEDMEGFLLIITAGARIIFISHTVEKYLGHSQIEIMGQSLYNICHEDDREELKKNLTPDEGFPLNCGTDSQSHDESSSSDASTTSSSAQSSPVPGPAFIDPPTSTSCESPIENMVDRQRRSFYIRLVQKASSRTDQPQYEHVHIVGDLRVPSKLEVHTTHTRSRRQREHSFNENDIVLVAVGRLYKEREISSLCLLEAKKEEYVTRHEPSGKMIYIDHRIAVVAGYFSEEVLGLSPFNFMHKDDVTWVMIALKQMYDKGEGSGYSVYRLKTKNGEHVYMRTTGYLEFDQNTQSIGSFICVNSLISKEEGEQGITEMKRRYTPNVLKSLKELPEGRESSTMADLALRGIENYQKLNVAVRELVSSLHTSGSKTEERESRLSSEESVVSPTSVSSSPTTQCNCKNNNNNNNNNPRVVEMVTSTTEVTGGGLTRPTVLREVTSYPVSSSTHHHNHHHHHHHHAVVCAKSYPMSPEINLTEDGLHYSILSSNRLFSVVNVTSG</sequence>
<feature type="compositionally biased region" description="Low complexity" evidence="7">
    <location>
        <begin position="154"/>
        <end position="167"/>
    </location>
</feature>
<dbReference type="SUPFAM" id="SSF55785">
    <property type="entry name" value="PYP-like sensor domain (PAS domain)"/>
    <property type="match status" value="2"/>
</dbReference>
<dbReference type="GO" id="GO:0005634">
    <property type="term" value="C:nucleus"/>
    <property type="evidence" value="ECO:0007669"/>
    <property type="project" value="UniProtKB-SubCell"/>
</dbReference>
<dbReference type="PANTHER" id="PTHR23042">
    <property type="entry name" value="CIRCADIAN PROTEIN CLOCK/ARNT/BMAL/PAS"/>
    <property type="match status" value="1"/>
</dbReference>
<name>E0VXJ7_PEDHC</name>
<protein>
    <submittedName>
        <fullName evidence="10 11">Hypoxia-inducible factor 1 alpha, putative</fullName>
    </submittedName>
</protein>
<dbReference type="OMA" id="YNICHED"/>
<keyword evidence="12" id="KW-1185">Reference proteome</keyword>
<dbReference type="GO" id="GO:0003700">
    <property type="term" value="F:DNA-binding transcription factor activity"/>
    <property type="evidence" value="ECO:0007669"/>
    <property type="project" value="InterPro"/>
</dbReference>
<keyword evidence="5" id="KW-0804">Transcription</keyword>
<evidence type="ECO:0000313" key="11">
    <source>
        <dbReference type="EnsemblMetazoa" id="PHUM501200-PA"/>
    </source>
</evidence>
<keyword evidence="4" id="KW-0238">DNA-binding</keyword>
<dbReference type="Pfam" id="PF00010">
    <property type="entry name" value="HLH"/>
    <property type="match status" value="1"/>
</dbReference>
<feature type="compositionally biased region" description="Low complexity" evidence="7">
    <location>
        <begin position="458"/>
        <end position="488"/>
    </location>
</feature>
<keyword evidence="6" id="KW-0539">Nucleus</keyword>
<dbReference type="SMART" id="SM00353">
    <property type="entry name" value="HLH"/>
    <property type="match status" value="1"/>
</dbReference>
<dbReference type="KEGG" id="phu:Phum_PHUM501200"/>
<evidence type="ECO:0000313" key="10">
    <source>
        <dbReference type="EMBL" id="EEB18103.1"/>
    </source>
</evidence>
<dbReference type="FunCoup" id="E0VXJ7">
    <property type="interactions" value="11"/>
</dbReference>
<dbReference type="EnsemblMetazoa" id="PHUM501200-RA">
    <property type="protein sequence ID" value="PHUM501200-PA"/>
    <property type="gene ID" value="PHUM501200"/>
</dbReference>
<organism>
    <name type="scientific">Pediculus humanus subsp. corporis</name>
    <name type="common">Body louse</name>
    <dbReference type="NCBI Taxonomy" id="121224"/>
    <lineage>
        <taxon>Eukaryota</taxon>
        <taxon>Metazoa</taxon>
        <taxon>Ecdysozoa</taxon>
        <taxon>Arthropoda</taxon>
        <taxon>Hexapoda</taxon>
        <taxon>Insecta</taxon>
        <taxon>Pterygota</taxon>
        <taxon>Neoptera</taxon>
        <taxon>Paraneoptera</taxon>
        <taxon>Psocodea</taxon>
        <taxon>Troctomorpha</taxon>
        <taxon>Phthiraptera</taxon>
        <taxon>Anoplura</taxon>
        <taxon>Pediculidae</taxon>
        <taxon>Pediculus</taxon>
    </lineage>
</organism>
<dbReference type="Gene3D" id="3.30.450.20">
    <property type="entry name" value="PAS domain"/>
    <property type="match status" value="2"/>
</dbReference>
<dbReference type="InterPro" id="IPR001067">
    <property type="entry name" value="Nuc_translocat"/>
</dbReference>
<dbReference type="InterPro" id="IPR035965">
    <property type="entry name" value="PAS-like_dom_sf"/>
</dbReference>
<dbReference type="PROSITE" id="PS50888">
    <property type="entry name" value="BHLH"/>
    <property type="match status" value="1"/>
</dbReference>
<dbReference type="CDD" id="cd00130">
    <property type="entry name" value="PAS"/>
    <property type="match status" value="2"/>
</dbReference>
<dbReference type="Pfam" id="PF14598">
    <property type="entry name" value="PAS_11"/>
    <property type="match status" value="1"/>
</dbReference>
<dbReference type="RefSeq" id="XP_002430841.1">
    <property type="nucleotide sequence ID" value="XM_002430796.1"/>
</dbReference>
<dbReference type="CDD" id="cd11391">
    <property type="entry name" value="bHLH_PAS"/>
    <property type="match status" value="1"/>
</dbReference>
<dbReference type="InterPro" id="IPR011598">
    <property type="entry name" value="bHLH_dom"/>
</dbReference>
<dbReference type="InterPro" id="IPR013767">
    <property type="entry name" value="PAS_fold"/>
</dbReference>
<evidence type="ECO:0000256" key="3">
    <source>
        <dbReference type="ARBA" id="ARBA00023015"/>
    </source>
</evidence>
<proteinExistence type="predicted"/>
<feature type="region of interest" description="Disordered" evidence="7">
    <location>
        <begin position="440"/>
        <end position="488"/>
    </location>
</feature>
<reference evidence="10" key="1">
    <citation type="submission" date="2007-04" db="EMBL/GenBank/DDBJ databases">
        <title>Annotation of Pediculus humanus corporis strain USDA.</title>
        <authorList>
            <person name="Kirkness E."/>
            <person name="Hannick L."/>
            <person name="Hass B."/>
            <person name="Bruggner R."/>
            <person name="Lawson D."/>
            <person name="Bidwell S."/>
            <person name="Joardar V."/>
            <person name="Caler E."/>
            <person name="Walenz B."/>
            <person name="Inman J."/>
            <person name="Schobel S."/>
            <person name="Galinsky K."/>
            <person name="Amedeo P."/>
            <person name="Strausberg R."/>
        </authorList>
    </citation>
    <scope>NUCLEOTIDE SEQUENCE</scope>
    <source>
        <strain evidence="10">USDA</strain>
    </source>
</reference>
<dbReference type="Gene3D" id="4.10.280.10">
    <property type="entry name" value="Helix-loop-helix DNA-binding domain"/>
    <property type="match status" value="1"/>
</dbReference>
<evidence type="ECO:0000256" key="6">
    <source>
        <dbReference type="ARBA" id="ARBA00023242"/>
    </source>
</evidence>
<dbReference type="NCBIfam" id="TIGR00229">
    <property type="entry name" value="sensory_box"/>
    <property type="match status" value="1"/>
</dbReference>
<dbReference type="GO" id="GO:0005667">
    <property type="term" value="C:transcription regulator complex"/>
    <property type="evidence" value="ECO:0007669"/>
    <property type="project" value="InterPro"/>
</dbReference>
<accession>E0VXJ7</accession>
<dbReference type="VEuPathDB" id="VectorBase:PHUM501200"/>
<evidence type="ECO:0000256" key="5">
    <source>
        <dbReference type="ARBA" id="ARBA00023163"/>
    </source>
</evidence>
<dbReference type="STRING" id="121224.E0VXJ7"/>
<dbReference type="GeneID" id="8236363"/>
<feature type="domain" description="PAS" evidence="8">
    <location>
        <begin position="76"/>
        <end position="132"/>
    </location>
</feature>
<feature type="compositionally biased region" description="Basic and acidic residues" evidence="7">
    <location>
        <begin position="447"/>
        <end position="457"/>
    </location>
</feature>
<dbReference type="eggNOG" id="KOG3561">
    <property type="taxonomic scope" value="Eukaryota"/>
</dbReference>
<keyword evidence="2" id="KW-0677">Repeat</keyword>
<dbReference type="EMBL" id="DS235832">
    <property type="protein sequence ID" value="EEB18103.1"/>
    <property type="molecule type" value="Genomic_DNA"/>
</dbReference>
<evidence type="ECO:0000256" key="1">
    <source>
        <dbReference type="ARBA" id="ARBA00004123"/>
    </source>
</evidence>
<feature type="domain" description="PAS" evidence="8">
    <location>
        <begin position="284"/>
        <end position="335"/>
    </location>
</feature>
<dbReference type="GO" id="GO:0005737">
    <property type="term" value="C:cytoplasm"/>
    <property type="evidence" value="ECO:0007669"/>
    <property type="project" value="InterPro"/>
</dbReference>
<feature type="domain" description="BHLH" evidence="9">
    <location>
        <begin position="1"/>
        <end position="51"/>
    </location>
</feature>
<feature type="region of interest" description="Disordered" evidence="7">
    <location>
        <begin position="131"/>
        <end position="188"/>
    </location>
</feature>
<evidence type="ECO:0000256" key="4">
    <source>
        <dbReference type="ARBA" id="ARBA00023125"/>
    </source>
</evidence>
<dbReference type="Proteomes" id="UP000009046">
    <property type="component" value="Unassembled WGS sequence"/>
</dbReference>
<dbReference type="EMBL" id="AAZO01006081">
    <property type="status" value="NOT_ANNOTATED_CDS"/>
    <property type="molecule type" value="Genomic_DNA"/>
</dbReference>
<dbReference type="Pfam" id="PF00989">
    <property type="entry name" value="PAS"/>
    <property type="match status" value="1"/>
</dbReference>
<dbReference type="GO" id="GO:0003677">
    <property type="term" value="F:DNA binding"/>
    <property type="evidence" value="ECO:0007669"/>
    <property type="project" value="UniProtKB-KW"/>
</dbReference>
<dbReference type="OrthoDB" id="7788762at2759"/>